<evidence type="ECO:0000313" key="2">
    <source>
        <dbReference type="EMBL" id="CAB4125761.1"/>
    </source>
</evidence>
<keyword evidence="1" id="KW-1133">Transmembrane helix</keyword>
<evidence type="ECO:0008006" key="3">
    <source>
        <dbReference type="Google" id="ProtNLM"/>
    </source>
</evidence>
<name>A0A6J5KUT8_9CAUD</name>
<reference evidence="2" key="1">
    <citation type="submission" date="2020-04" db="EMBL/GenBank/DDBJ databases">
        <authorList>
            <person name="Chiriac C."/>
            <person name="Salcher M."/>
            <person name="Ghai R."/>
            <person name="Kavagutti S V."/>
        </authorList>
    </citation>
    <scope>NUCLEOTIDE SEQUENCE</scope>
</reference>
<keyword evidence="1" id="KW-0472">Membrane</keyword>
<gene>
    <name evidence="2" type="ORF">UFOVP54_222</name>
</gene>
<proteinExistence type="predicted"/>
<protein>
    <recommendedName>
        <fullName evidence="3">DUF3149 domain-containing protein</fullName>
    </recommendedName>
</protein>
<sequence length="39" mass="4400">MEAYLDFLALTIMTAATLGVVLMVVAGGYMIYKFFKDEY</sequence>
<accession>A0A6J5KUT8</accession>
<feature type="transmembrane region" description="Helical" evidence="1">
    <location>
        <begin position="7"/>
        <end position="32"/>
    </location>
</feature>
<dbReference type="EMBL" id="LR796188">
    <property type="protein sequence ID" value="CAB4125761.1"/>
    <property type="molecule type" value="Genomic_DNA"/>
</dbReference>
<organism evidence="2">
    <name type="scientific">uncultured Caudovirales phage</name>
    <dbReference type="NCBI Taxonomy" id="2100421"/>
    <lineage>
        <taxon>Viruses</taxon>
        <taxon>Duplodnaviria</taxon>
        <taxon>Heunggongvirae</taxon>
        <taxon>Uroviricota</taxon>
        <taxon>Caudoviricetes</taxon>
        <taxon>Peduoviridae</taxon>
        <taxon>Maltschvirus</taxon>
        <taxon>Maltschvirus maltsch</taxon>
    </lineage>
</organism>
<evidence type="ECO:0000256" key="1">
    <source>
        <dbReference type="SAM" id="Phobius"/>
    </source>
</evidence>
<keyword evidence="1" id="KW-0812">Transmembrane</keyword>